<comment type="caution">
    <text evidence="1">The sequence shown here is derived from an EMBL/GenBank/DDBJ whole genome shotgun (WGS) entry which is preliminary data.</text>
</comment>
<reference evidence="1" key="1">
    <citation type="journal article" date="2022" name="bioRxiv">
        <title>Sequencing and chromosome-scale assembly of the giantPleurodeles waltlgenome.</title>
        <authorList>
            <person name="Brown T."/>
            <person name="Elewa A."/>
            <person name="Iarovenko S."/>
            <person name="Subramanian E."/>
            <person name="Araus A.J."/>
            <person name="Petzold A."/>
            <person name="Susuki M."/>
            <person name="Suzuki K.-i.T."/>
            <person name="Hayashi T."/>
            <person name="Toyoda A."/>
            <person name="Oliveira C."/>
            <person name="Osipova E."/>
            <person name="Leigh N.D."/>
            <person name="Simon A."/>
            <person name="Yun M.H."/>
        </authorList>
    </citation>
    <scope>NUCLEOTIDE SEQUENCE</scope>
    <source>
        <strain evidence="1">20211129_DDA</strain>
        <tissue evidence="1">Liver</tissue>
    </source>
</reference>
<dbReference type="AlphaFoldDB" id="A0AAV7QUR9"/>
<evidence type="ECO:0000313" key="2">
    <source>
        <dbReference type="Proteomes" id="UP001066276"/>
    </source>
</evidence>
<dbReference type="Proteomes" id="UP001066276">
    <property type="component" value="Chromosome 6"/>
</dbReference>
<proteinExistence type="predicted"/>
<evidence type="ECO:0000313" key="1">
    <source>
        <dbReference type="EMBL" id="KAJ1144254.1"/>
    </source>
</evidence>
<accession>A0AAV7QUR9</accession>
<gene>
    <name evidence="1" type="ORF">NDU88_010555</name>
</gene>
<sequence>MVVVEEQEDKRWEYLEFRLHGVLVPRGMCSGKIALSKGHLRNVLGELKELQKEHLGKSDYFQKPEKKYLAKTHLWDFVPSSLPYLATDSLSLLS</sequence>
<keyword evidence="2" id="KW-1185">Reference proteome</keyword>
<dbReference type="EMBL" id="JANPWB010000010">
    <property type="protein sequence ID" value="KAJ1144254.1"/>
    <property type="molecule type" value="Genomic_DNA"/>
</dbReference>
<protein>
    <submittedName>
        <fullName evidence="1">Uncharacterized protein</fullName>
    </submittedName>
</protein>
<name>A0AAV7QUR9_PLEWA</name>
<organism evidence="1 2">
    <name type="scientific">Pleurodeles waltl</name>
    <name type="common">Iberian ribbed newt</name>
    <dbReference type="NCBI Taxonomy" id="8319"/>
    <lineage>
        <taxon>Eukaryota</taxon>
        <taxon>Metazoa</taxon>
        <taxon>Chordata</taxon>
        <taxon>Craniata</taxon>
        <taxon>Vertebrata</taxon>
        <taxon>Euteleostomi</taxon>
        <taxon>Amphibia</taxon>
        <taxon>Batrachia</taxon>
        <taxon>Caudata</taxon>
        <taxon>Salamandroidea</taxon>
        <taxon>Salamandridae</taxon>
        <taxon>Pleurodelinae</taxon>
        <taxon>Pleurodeles</taxon>
    </lineage>
</organism>